<proteinExistence type="predicted"/>
<feature type="region of interest" description="Disordered" evidence="2">
    <location>
        <begin position="81"/>
        <end position="105"/>
    </location>
</feature>
<dbReference type="Proteomes" id="UP000249794">
    <property type="component" value="Unassembled WGS sequence"/>
</dbReference>
<reference evidence="4" key="1">
    <citation type="submission" date="2018-04" db="EMBL/GenBank/DDBJ databases">
        <authorList>
            <person name="Cornet L."/>
        </authorList>
    </citation>
    <scope>NUCLEOTIDE SEQUENCE [LARGE SCALE GENOMIC DNA]</scope>
</reference>
<sequence length="105" mass="11626">MKSVSDKLDLGSGCSIATVEAKIKEALVKLENYNKLKFQTAAAMTEFEQIEKELARLSKQILLGAAMKYDNDSKEYEMVGGVRTSDRRRSRPQIETPATPVTVSA</sequence>
<accession>A0A2W4XPY4</accession>
<organism evidence="3 4">
    <name type="scientific">Phormidesmis priestleyi</name>
    <dbReference type="NCBI Taxonomy" id="268141"/>
    <lineage>
        <taxon>Bacteria</taxon>
        <taxon>Bacillati</taxon>
        <taxon>Cyanobacteriota</taxon>
        <taxon>Cyanophyceae</taxon>
        <taxon>Leptolyngbyales</taxon>
        <taxon>Leptolyngbyaceae</taxon>
        <taxon>Phormidesmis</taxon>
    </lineage>
</organism>
<keyword evidence="1" id="KW-0175">Coiled coil</keyword>
<reference evidence="3 4" key="2">
    <citation type="submission" date="2018-06" db="EMBL/GenBank/DDBJ databases">
        <title>Metagenomic assembly of (sub)arctic Cyanobacteria and their associated microbiome from non-axenic cultures.</title>
        <authorList>
            <person name="Baurain D."/>
        </authorList>
    </citation>
    <scope>NUCLEOTIDE SEQUENCE [LARGE SCALE GENOMIC DNA]</scope>
    <source>
        <strain evidence="3">ULC027bin1</strain>
    </source>
</reference>
<evidence type="ECO:0000256" key="2">
    <source>
        <dbReference type="SAM" id="MobiDB-lite"/>
    </source>
</evidence>
<evidence type="ECO:0000256" key="1">
    <source>
        <dbReference type="SAM" id="Coils"/>
    </source>
</evidence>
<evidence type="ECO:0000313" key="3">
    <source>
        <dbReference type="EMBL" id="PZO56429.1"/>
    </source>
</evidence>
<dbReference type="EMBL" id="QBMP01000071">
    <property type="protein sequence ID" value="PZO56429.1"/>
    <property type="molecule type" value="Genomic_DNA"/>
</dbReference>
<protein>
    <submittedName>
        <fullName evidence="3">Uncharacterized protein</fullName>
    </submittedName>
</protein>
<comment type="caution">
    <text evidence="3">The sequence shown here is derived from an EMBL/GenBank/DDBJ whole genome shotgun (WGS) entry which is preliminary data.</text>
</comment>
<name>A0A2W4XPY4_9CYAN</name>
<evidence type="ECO:0000313" key="4">
    <source>
        <dbReference type="Proteomes" id="UP000249794"/>
    </source>
</evidence>
<feature type="coiled-coil region" evidence="1">
    <location>
        <begin position="16"/>
        <end position="60"/>
    </location>
</feature>
<gene>
    <name evidence="3" type="ORF">DCF15_08710</name>
</gene>
<dbReference type="AlphaFoldDB" id="A0A2W4XPY4"/>